<comment type="cofactor">
    <cofactor evidence="1">
        <name>Zn(2+)</name>
        <dbReference type="ChEBI" id="CHEBI:29105"/>
    </cofactor>
</comment>
<dbReference type="InterPro" id="IPR050371">
    <property type="entry name" value="Fungal_virulence_M36"/>
</dbReference>
<dbReference type="GO" id="GO:0005615">
    <property type="term" value="C:extracellular space"/>
    <property type="evidence" value="ECO:0007669"/>
    <property type="project" value="InterPro"/>
</dbReference>
<dbReference type="GO" id="GO:0008270">
    <property type="term" value="F:zinc ion binding"/>
    <property type="evidence" value="ECO:0007669"/>
    <property type="project" value="InterPro"/>
</dbReference>
<dbReference type="AlphaFoldDB" id="A0A3N0VKS0"/>
<evidence type="ECO:0000256" key="11">
    <source>
        <dbReference type="SAM" id="MobiDB-lite"/>
    </source>
</evidence>
<evidence type="ECO:0000256" key="5">
    <source>
        <dbReference type="ARBA" id="ARBA00022670"/>
    </source>
</evidence>
<feature type="compositionally biased region" description="Gly residues" evidence="11">
    <location>
        <begin position="1178"/>
        <end position="1188"/>
    </location>
</feature>
<dbReference type="PANTHER" id="PTHR33478:SF1">
    <property type="entry name" value="EXTRACELLULAR METALLOPROTEINASE MEP"/>
    <property type="match status" value="1"/>
</dbReference>
<evidence type="ECO:0000256" key="6">
    <source>
        <dbReference type="ARBA" id="ARBA00022723"/>
    </source>
</evidence>
<evidence type="ECO:0000313" key="13">
    <source>
        <dbReference type="Proteomes" id="UP000282106"/>
    </source>
</evidence>
<reference evidence="12 13" key="1">
    <citation type="submission" date="2018-10" db="EMBL/GenBank/DDBJ databases">
        <authorList>
            <person name="Chen W.-M."/>
        </authorList>
    </citation>
    <scope>NUCLEOTIDE SEQUENCE [LARGE SCALE GENOMIC DNA]</scope>
    <source>
        <strain evidence="12 13">THS-13</strain>
    </source>
</reference>
<comment type="similarity">
    <text evidence="3">Belongs to the peptidase M36 family.</text>
</comment>
<keyword evidence="13" id="KW-1185">Reference proteome</keyword>
<evidence type="ECO:0000256" key="1">
    <source>
        <dbReference type="ARBA" id="ARBA00001947"/>
    </source>
</evidence>
<keyword evidence="6" id="KW-0479">Metal-binding</keyword>
<comment type="caution">
    <text evidence="12">The sequence shown here is derived from an EMBL/GenBank/DDBJ whole genome shotgun (WGS) entry which is preliminary data.</text>
</comment>
<proteinExistence type="inferred from homology"/>
<dbReference type="SUPFAM" id="SSF55486">
    <property type="entry name" value="Metalloproteases ('zincins'), catalytic domain"/>
    <property type="match status" value="1"/>
</dbReference>
<evidence type="ECO:0000256" key="4">
    <source>
        <dbReference type="ARBA" id="ARBA00022525"/>
    </source>
</evidence>
<dbReference type="EMBL" id="RJVO01000001">
    <property type="protein sequence ID" value="ROH93363.1"/>
    <property type="molecule type" value="Genomic_DNA"/>
</dbReference>
<comment type="subcellular location">
    <subcellularLocation>
        <location evidence="2">Secreted</location>
    </subcellularLocation>
</comment>
<keyword evidence="4" id="KW-0964">Secreted</keyword>
<keyword evidence="5" id="KW-0645">Protease</keyword>
<evidence type="ECO:0000256" key="10">
    <source>
        <dbReference type="ARBA" id="ARBA00023145"/>
    </source>
</evidence>
<dbReference type="Gene3D" id="3.10.170.10">
    <property type="match status" value="1"/>
</dbReference>
<dbReference type="GO" id="GO:0006508">
    <property type="term" value="P:proteolysis"/>
    <property type="evidence" value="ECO:0007669"/>
    <property type="project" value="UniProtKB-KW"/>
</dbReference>
<keyword evidence="9" id="KW-0482">Metalloprotease</keyword>
<keyword evidence="7" id="KW-0378">Hydrolase</keyword>
<dbReference type="PRINTS" id="PR00999">
    <property type="entry name" value="FUNGALYSIN"/>
</dbReference>
<gene>
    <name evidence="12" type="ORF">ED208_02240</name>
</gene>
<dbReference type="InterPro" id="IPR001842">
    <property type="entry name" value="Peptidase_M36"/>
</dbReference>
<dbReference type="PANTHER" id="PTHR33478">
    <property type="entry name" value="EXTRACELLULAR METALLOPROTEINASE MEP"/>
    <property type="match status" value="1"/>
</dbReference>
<evidence type="ECO:0000256" key="8">
    <source>
        <dbReference type="ARBA" id="ARBA00022833"/>
    </source>
</evidence>
<feature type="compositionally biased region" description="Low complexity" evidence="11">
    <location>
        <begin position="1165"/>
        <end position="1177"/>
    </location>
</feature>
<dbReference type="InterPro" id="IPR027268">
    <property type="entry name" value="Peptidase_M4/M1_CTD_sf"/>
</dbReference>
<evidence type="ECO:0000256" key="7">
    <source>
        <dbReference type="ARBA" id="ARBA00022801"/>
    </source>
</evidence>
<sequence>MLGLNGLLSAPAQAVVQLYDEAAVAQRADVDYREGRLTPAVEADGLVRQLGARATWNAFGTVASLVKPGGYLATGLSQDAETAARQWLRQNRVLFKLSTLGVDELELINDGRTPGNRAQALLFRQRFSGLPAAVGGLITVGVIDGKVYYVSSSSAGEQPPASSAVLSPLQAWLRAAQDVRRAVPIANVLSTLDQSASTGWTLFKVRGFSQPQRARLLALPVPAGGVRQVFETVVLDVQAGVPLAYVHYVDAETGKVWRRENRVYNATAFPLVPQAYNGSFADAKTCAERHEYSVAAGSAAINLITTALLPTNSVAVNLYRANADGAAQLVASIHSLTGPAQVLNYAPSGGVPAGNYQVEVCPEDSFLSLGSLPPLPDYLGTFLVSPVDVSVTSVLLGADANAPQWKWFPSNPDQSYAGEDVRKVACFAPLPAGGLAGCDVDVTTTASRGPWDMLLGLVPTFTTIGNNAITAGGSLSPLTPSVPNPPLTLNRKYDFTFNNAWYKSGCSPLEVLKSQVPLSNGNDLSAVTTNLFVMHNRMHDFAYFLGFTEKNYNLQLFNFGLTPLSQQNDPELGTSQAGSITGSPWMPTYGTLPGRNNANQIALMDGVPGITNQYLFQPVGGLIYPPCTDGALDMGIAGHEYTHAISNRMVAGPDGNLTSEQGGAMGESWSDLVATEFQHAFGYTQAGGYSPTALGAYTTGNPVRGIRDYPLDDNPLNYGNYGFDTPGPEVHADGEIWNGLQWELRQAFIDQYNADYPDSDANLQRDCANGLVDAQHCPGNRRWIQLIFDAWLLMQSDVSMLDARDAMLAADLARFGGANQALMWRVFAKRGMGEYAYTDGGDDVEPVPSFESPLATDQAEIAFKVFAGDEGGAPISNARILVGRYATRTRQIADTDPATVVDETDEASRRKTLINRDSARFVPGHYEFMVVAPGYGIHHFEQDLKPGKATLSFTLPSNRASLSKGASVSTSASLAENIALKDQLIDDSEDTGAILGDAGLAVGAYATIALAGGEQTVSSVSVSTAAGPSNAGRWTALRSFEIRSCDGACADPVADFKNLVYTSADDAFPGVRPRPLQPDLNLRRFSFAPVKATHLQLRVLNTQCSGGPDFQGDQDSDPLNNTDCMSTSSTLLSALNILSGGSPITSVKPGDAARATEIQAYSSEAKAELSASSDPGGSSSGGGDGGSGRFGGGAAGLGLLLPLLLAAARRRRLASGRDGAELGAGGGR</sequence>
<dbReference type="InParanoid" id="A0A3N0VKS0"/>
<accession>A0A3N0VKS0</accession>
<keyword evidence="8" id="KW-0862">Zinc</keyword>
<organism evidence="12 13">
    <name type="scientific">Stagnimonas aquatica</name>
    <dbReference type="NCBI Taxonomy" id="2689987"/>
    <lineage>
        <taxon>Bacteria</taxon>
        <taxon>Pseudomonadati</taxon>
        <taxon>Pseudomonadota</taxon>
        <taxon>Gammaproteobacteria</taxon>
        <taxon>Nevskiales</taxon>
        <taxon>Nevskiaceae</taxon>
        <taxon>Stagnimonas</taxon>
    </lineage>
</organism>
<evidence type="ECO:0000256" key="2">
    <source>
        <dbReference type="ARBA" id="ARBA00004613"/>
    </source>
</evidence>
<evidence type="ECO:0000256" key="9">
    <source>
        <dbReference type="ARBA" id="ARBA00023049"/>
    </source>
</evidence>
<dbReference type="GO" id="GO:0004222">
    <property type="term" value="F:metalloendopeptidase activity"/>
    <property type="evidence" value="ECO:0007669"/>
    <property type="project" value="InterPro"/>
</dbReference>
<name>A0A3N0VKS0_9GAMM</name>
<dbReference type="Gene3D" id="1.10.390.10">
    <property type="entry name" value="Neutral Protease Domain 2"/>
    <property type="match status" value="1"/>
</dbReference>
<evidence type="ECO:0000313" key="12">
    <source>
        <dbReference type="EMBL" id="ROH93363.1"/>
    </source>
</evidence>
<feature type="region of interest" description="Disordered" evidence="11">
    <location>
        <begin position="1165"/>
        <end position="1188"/>
    </location>
</feature>
<dbReference type="Proteomes" id="UP000282106">
    <property type="component" value="Unassembled WGS sequence"/>
</dbReference>
<evidence type="ECO:0000256" key="3">
    <source>
        <dbReference type="ARBA" id="ARBA00006006"/>
    </source>
</evidence>
<dbReference type="Pfam" id="PF02128">
    <property type="entry name" value="Peptidase_M36"/>
    <property type="match status" value="1"/>
</dbReference>
<protein>
    <submittedName>
        <fullName evidence="12">Peptidase M36</fullName>
    </submittedName>
</protein>
<keyword evidence="10" id="KW-0865">Zymogen</keyword>